<dbReference type="RefSeq" id="WP_083712955.1">
    <property type="nucleotide sequence ID" value="NZ_CP019082.1"/>
</dbReference>
<dbReference type="AlphaFoldDB" id="A0A1U7CRA1"/>
<reference evidence="2" key="1">
    <citation type="submission" date="2016-12" db="EMBL/GenBank/DDBJ databases">
        <title>Comparative genomics of four Isosphaeraceae planctomycetes: a common pool of plasmids and glycoside hydrolase genes.</title>
        <authorList>
            <person name="Ivanova A."/>
        </authorList>
    </citation>
    <scope>NUCLEOTIDE SEQUENCE [LARGE SCALE GENOMIC DNA]</scope>
    <source>
        <strain evidence="2">PX4</strain>
    </source>
</reference>
<keyword evidence="2" id="KW-1185">Reference proteome</keyword>
<proteinExistence type="predicted"/>
<dbReference type="OrthoDB" id="285633at2"/>
<organism evidence="1 2">
    <name type="scientific">Paludisphaera borealis</name>
    <dbReference type="NCBI Taxonomy" id="1387353"/>
    <lineage>
        <taxon>Bacteria</taxon>
        <taxon>Pseudomonadati</taxon>
        <taxon>Planctomycetota</taxon>
        <taxon>Planctomycetia</taxon>
        <taxon>Isosphaerales</taxon>
        <taxon>Isosphaeraceae</taxon>
        <taxon>Paludisphaera</taxon>
    </lineage>
</organism>
<gene>
    <name evidence="1" type="ORF">BSF38_02989</name>
</gene>
<dbReference type="EMBL" id="CP019082">
    <property type="protein sequence ID" value="APW61474.1"/>
    <property type="molecule type" value="Genomic_DNA"/>
</dbReference>
<protein>
    <submittedName>
        <fullName evidence="1">Uncharacterized protein</fullName>
    </submittedName>
</protein>
<accession>A0A1U7CRA1</accession>
<evidence type="ECO:0000313" key="2">
    <source>
        <dbReference type="Proteomes" id="UP000186309"/>
    </source>
</evidence>
<dbReference type="Proteomes" id="UP000186309">
    <property type="component" value="Chromosome"/>
</dbReference>
<name>A0A1U7CRA1_9BACT</name>
<evidence type="ECO:0000313" key="1">
    <source>
        <dbReference type="EMBL" id="APW61474.1"/>
    </source>
</evidence>
<dbReference type="KEGG" id="pbor:BSF38_02989"/>
<sequence>MPEYSTISRRSAVRAAGVLASSLAVILLGGCGDDGLGKRYPVSGKVTYKNAPVASASITFYPATGQTGDQRGATGIVKDGFYTLSTIGNDDGAFPGDYLVTITARNPDMTQAKENAKAGGSFRQDDVAKAFKKAEATIPMKYESPESGKLKAKVEAKSQTINFDLTD</sequence>